<keyword evidence="11 14" id="KW-0472">Membrane</keyword>
<name>A0ABW2YM05_9GAMM</name>
<dbReference type="Gene3D" id="2.170.130.10">
    <property type="entry name" value="TonB-dependent receptor, plug domain"/>
    <property type="match status" value="1"/>
</dbReference>
<evidence type="ECO:0000313" key="20">
    <source>
        <dbReference type="EMBL" id="MFD0739383.1"/>
    </source>
</evidence>
<gene>
    <name evidence="20" type="ORF">ACFQZQ_08830</name>
</gene>
<dbReference type="Pfam" id="PF07715">
    <property type="entry name" value="Plug"/>
    <property type="match status" value="1"/>
</dbReference>
<keyword evidence="9" id="KW-0406">Ion transport</keyword>
<evidence type="ECO:0000256" key="12">
    <source>
        <dbReference type="ARBA" id="ARBA00023170"/>
    </source>
</evidence>
<dbReference type="PANTHER" id="PTHR30442">
    <property type="entry name" value="IRON III DICITRATE TRANSPORT PROTEIN FECA"/>
    <property type="match status" value="1"/>
</dbReference>
<feature type="chain" id="PRO_5047226380" evidence="17">
    <location>
        <begin position="26"/>
        <end position="718"/>
    </location>
</feature>
<keyword evidence="8" id="KW-0408">Iron</keyword>
<reference evidence="21" key="1">
    <citation type="journal article" date="2019" name="Int. J. Syst. Evol. Microbiol.">
        <title>The Global Catalogue of Microorganisms (GCM) 10K type strain sequencing project: providing services to taxonomists for standard genome sequencing and annotation.</title>
        <authorList>
            <consortium name="The Broad Institute Genomics Platform"/>
            <consortium name="The Broad Institute Genome Sequencing Center for Infectious Disease"/>
            <person name="Wu L."/>
            <person name="Ma J."/>
        </authorList>
    </citation>
    <scope>NUCLEOTIDE SEQUENCE [LARGE SCALE GENOMIC DNA]</scope>
    <source>
        <strain evidence="21">CCUG 55491</strain>
    </source>
</reference>
<dbReference type="PROSITE" id="PS01156">
    <property type="entry name" value="TONB_DEPENDENT_REC_2"/>
    <property type="match status" value="1"/>
</dbReference>
<evidence type="ECO:0000256" key="5">
    <source>
        <dbReference type="ARBA" id="ARBA00022496"/>
    </source>
</evidence>
<accession>A0ABW2YM05</accession>
<feature type="domain" description="TonB-dependent receptor-like beta-barrel" evidence="18">
    <location>
        <begin position="229"/>
        <end position="689"/>
    </location>
</feature>
<dbReference type="InterPro" id="IPR010105">
    <property type="entry name" value="TonB_sidphr_rcpt"/>
</dbReference>
<keyword evidence="13 14" id="KW-0998">Cell outer membrane</keyword>
<evidence type="ECO:0000259" key="19">
    <source>
        <dbReference type="Pfam" id="PF07715"/>
    </source>
</evidence>
<evidence type="ECO:0000256" key="10">
    <source>
        <dbReference type="ARBA" id="ARBA00023077"/>
    </source>
</evidence>
<dbReference type="InterPro" id="IPR036942">
    <property type="entry name" value="Beta-barrel_TonB_sf"/>
</dbReference>
<dbReference type="SUPFAM" id="SSF56935">
    <property type="entry name" value="Porins"/>
    <property type="match status" value="1"/>
</dbReference>
<dbReference type="NCBIfam" id="TIGR01783">
    <property type="entry name" value="TonB-siderophor"/>
    <property type="match status" value="1"/>
</dbReference>
<evidence type="ECO:0000256" key="17">
    <source>
        <dbReference type="SAM" id="SignalP"/>
    </source>
</evidence>
<dbReference type="Gene3D" id="2.40.170.20">
    <property type="entry name" value="TonB-dependent receptor, beta-barrel domain"/>
    <property type="match status" value="1"/>
</dbReference>
<evidence type="ECO:0000256" key="11">
    <source>
        <dbReference type="ARBA" id="ARBA00023136"/>
    </source>
</evidence>
<evidence type="ECO:0000256" key="9">
    <source>
        <dbReference type="ARBA" id="ARBA00023065"/>
    </source>
</evidence>
<evidence type="ECO:0000256" key="15">
    <source>
        <dbReference type="PROSITE-ProRule" id="PRU10144"/>
    </source>
</evidence>
<dbReference type="EMBL" id="JBHTIH010000003">
    <property type="protein sequence ID" value="MFD0739383.1"/>
    <property type="molecule type" value="Genomic_DNA"/>
</dbReference>
<evidence type="ECO:0000256" key="16">
    <source>
        <dbReference type="RuleBase" id="RU003357"/>
    </source>
</evidence>
<comment type="caution">
    <text evidence="20">The sequence shown here is derived from an EMBL/GenBank/DDBJ whole genome shotgun (WGS) entry which is preliminary data.</text>
</comment>
<keyword evidence="21" id="KW-1185">Reference proteome</keyword>
<organism evidence="20 21">
    <name type="scientific">Lysobacter koreensis</name>
    <dbReference type="NCBI Taxonomy" id="266122"/>
    <lineage>
        <taxon>Bacteria</taxon>
        <taxon>Pseudomonadati</taxon>
        <taxon>Pseudomonadota</taxon>
        <taxon>Gammaproteobacteria</taxon>
        <taxon>Lysobacterales</taxon>
        <taxon>Lysobacteraceae</taxon>
        <taxon>Lysobacter</taxon>
    </lineage>
</organism>
<evidence type="ECO:0000256" key="8">
    <source>
        <dbReference type="ARBA" id="ARBA00023004"/>
    </source>
</evidence>
<feature type="short sequence motif" description="TonB C-terminal box" evidence="15">
    <location>
        <begin position="701"/>
        <end position="718"/>
    </location>
</feature>
<dbReference type="InterPro" id="IPR000531">
    <property type="entry name" value="Beta-barrel_TonB"/>
</dbReference>
<evidence type="ECO:0000256" key="3">
    <source>
        <dbReference type="ARBA" id="ARBA00022448"/>
    </source>
</evidence>
<dbReference type="InterPro" id="IPR012910">
    <property type="entry name" value="Plug_dom"/>
</dbReference>
<keyword evidence="4 14" id="KW-1134">Transmembrane beta strand</keyword>
<keyword evidence="7 17" id="KW-0732">Signal</keyword>
<evidence type="ECO:0000256" key="4">
    <source>
        <dbReference type="ARBA" id="ARBA00022452"/>
    </source>
</evidence>
<dbReference type="CDD" id="cd01347">
    <property type="entry name" value="ligand_gated_channel"/>
    <property type="match status" value="1"/>
</dbReference>
<dbReference type="PANTHER" id="PTHR30442:SF0">
    <property type="entry name" value="FE(3+) DICITRATE TRANSPORT PROTEIN FECA"/>
    <property type="match status" value="1"/>
</dbReference>
<sequence>MTNRKFVVSPLAGALAFALGLPALAETTASPDVPADQATSLDRVVVVGTREQAAAQPGSAYVLSAEDLRSARVATVNEALRKVPGVHVRDEEGFGLRPNIGVRGLNPTRSTKVLLLEDGLPFTYAPYGDNASYFHAPIERYERVEVLKGSGMLRFGPQTIGGVINYITPEPPQDFEGQIELAAGDRGYRKGLVQIGGAGHRVDLIHKQGDGARDNQSLEQNDLNYKYSVAIGDNQKLTLRASYLNEDSQVTYSGLTDAEHRNFGARYNPFKNDTFDLERFGASATWGVAFSDAVTLATNAYYYEFHRDWWRQSSSTTDGQCGAAFTAARVAGARVNVDACNSRQLRNRDFTTWGVESRLLANYTWGSVAGELEAGVRFHREKQERLQLNGTGPTATTGALAEHNLRDVEAVSGFVQNRFDFGRFALIPAVRFESVDFSRTNRLGAGARGQSSLDEVIPGLGATFELTDNTVLFAGVHEGFAPPRAEDLISNSGGSVDVDAEESRNIELGLRGRPLDGLTYEVALFDNDFDNQVSVGSIAGGSTPLAQGEARYRGLELGARADFGTLVSLDWNPYLQLAYTALPEAEQSSALIRVDNRQLVAGSRAGNRMPYAPEHTATLRFGAELGGFDASLEAVHVASQYADFANTPVAAVNGDGQFGKLPKYTTLNLALNYDFADTGWGFYAAVKNITGREYIADRTRGILPGVPRSYYFGLNYKF</sequence>
<feature type="signal peptide" evidence="17">
    <location>
        <begin position="1"/>
        <end position="25"/>
    </location>
</feature>
<evidence type="ECO:0000259" key="18">
    <source>
        <dbReference type="Pfam" id="PF00593"/>
    </source>
</evidence>
<keyword evidence="10 16" id="KW-0798">TonB box</keyword>
<keyword evidence="12 20" id="KW-0675">Receptor</keyword>
<evidence type="ECO:0000256" key="13">
    <source>
        <dbReference type="ARBA" id="ARBA00023237"/>
    </source>
</evidence>
<evidence type="ECO:0000256" key="14">
    <source>
        <dbReference type="PROSITE-ProRule" id="PRU01360"/>
    </source>
</evidence>
<dbReference type="Pfam" id="PF00593">
    <property type="entry name" value="TonB_dep_Rec_b-barrel"/>
    <property type="match status" value="1"/>
</dbReference>
<dbReference type="RefSeq" id="WP_386812381.1">
    <property type="nucleotide sequence ID" value="NZ_JBHTIH010000003.1"/>
</dbReference>
<evidence type="ECO:0000256" key="1">
    <source>
        <dbReference type="ARBA" id="ARBA00004571"/>
    </source>
</evidence>
<proteinExistence type="inferred from homology"/>
<comment type="subcellular location">
    <subcellularLocation>
        <location evidence="1 14">Cell outer membrane</location>
        <topology evidence="1 14">Multi-pass membrane protein</topology>
    </subcellularLocation>
</comment>
<keyword evidence="6 14" id="KW-0812">Transmembrane</keyword>
<evidence type="ECO:0000256" key="6">
    <source>
        <dbReference type="ARBA" id="ARBA00022692"/>
    </source>
</evidence>
<keyword evidence="3 14" id="KW-0813">Transport</keyword>
<evidence type="ECO:0000313" key="21">
    <source>
        <dbReference type="Proteomes" id="UP001597090"/>
    </source>
</evidence>
<evidence type="ECO:0000256" key="7">
    <source>
        <dbReference type="ARBA" id="ARBA00022729"/>
    </source>
</evidence>
<dbReference type="InterPro" id="IPR010917">
    <property type="entry name" value="TonB_rcpt_CS"/>
</dbReference>
<dbReference type="Proteomes" id="UP001597090">
    <property type="component" value="Unassembled WGS sequence"/>
</dbReference>
<dbReference type="InterPro" id="IPR039426">
    <property type="entry name" value="TonB-dep_rcpt-like"/>
</dbReference>
<dbReference type="PROSITE" id="PS52016">
    <property type="entry name" value="TONB_DEPENDENT_REC_3"/>
    <property type="match status" value="1"/>
</dbReference>
<comment type="similarity">
    <text evidence="2 14 16">Belongs to the TonB-dependent receptor family.</text>
</comment>
<evidence type="ECO:0000256" key="2">
    <source>
        <dbReference type="ARBA" id="ARBA00009810"/>
    </source>
</evidence>
<feature type="domain" description="TonB-dependent receptor plug" evidence="19">
    <location>
        <begin position="55"/>
        <end position="163"/>
    </location>
</feature>
<dbReference type="InterPro" id="IPR037066">
    <property type="entry name" value="Plug_dom_sf"/>
</dbReference>
<keyword evidence="5" id="KW-0410">Iron transport</keyword>
<protein>
    <submittedName>
        <fullName evidence="20">TonB-dependent receptor family protein</fullName>
    </submittedName>
</protein>